<feature type="transmembrane region" description="Helical" evidence="2">
    <location>
        <begin position="88"/>
        <end position="106"/>
    </location>
</feature>
<dbReference type="InterPro" id="IPR009006">
    <property type="entry name" value="Ala_racemase/Decarboxylase_C"/>
</dbReference>
<feature type="compositionally biased region" description="Acidic residues" evidence="1">
    <location>
        <begin position="797"/>
        <end position="807"/>
    </location>
</feature>
<keyword evidence="2" id="KW-1133">Transmembrane helix</keyword>
<dbReference type="GO" id="GO:0003824">
    <property type="term" value="F:catalytic activity"/>
    <property type="evidence" value="ECO:0007669"/>
    <property type="project" value="InterPro"/>
</dbReference>
<protein>
    <submittedName>
        <fullName evidence="5">Orn/DAP/Arg decarboxylase 2 N-terminal domain-containing protein</fullName>
    </submittedName>
</protein>
<dbReference type="PRINTS" id="PR01179">
    <property type="entry name" value="ODADCRBXLASE"/>
</dbReference>
<reference evidence="5" key="1">
    <citation type="submission" date="2022-11" db="UniProtKB">
        <authorList>
            <consortium name="WormBaseParasite"/>
        </authorList>
    </citation>
    <scope>IDENTIFICATION</scope>
</reference>
<accession>A0A914HFL9</accession>
<name>A0A914HFL9_GLORO</name>
<keyword evidence="4" id="KW-1185">Reference proteome</keyword>
<dbReference type="InterPro" id="IPR002433">
    <property type="entry name" value="Orn_de-COase"/>
</dbReference>
<dbReference type="InterPro" id="IPR022644">
    <property type="entry name" value="De-COase2_N"/>
</dbReference>
<dbReference type="PANTHER" id="PTHR11482">
    <property type="entry name" value="ARGININE/DIAMINOPIMELATE/ORNITHINE DECARBOXYLASE"/>
    <property type="match status" value="1"/>
</dbReference>
<dbReference type="InterPro" id="IPR029066">
    <property type="entry name" value="PLP-binding_barrel"/>
</dbReference>
<dbReference type="Gene3D" id="2.40.37.10">
    <property type="entry name" value="Lyase, Ornithine Decarboxylase, Chain A, domain 1"/>
    <property type="match status" value="1"/>
</dbReference>
<feature type="domain" description="Orn/DAP/Arg decarboxylase 2 N-terminal" evidence="3">
    <location>
        <begin position="359"/>
        <end position="605"/>
    </location>
</feature>
<dbReference type="Gene3D" id="3.20.20.10">
    <property type="entry name" value="Alanine racemase"/>
    <property type="match status" value="1"/>
</dbReference>
<keyword evidence="2" id="KW-0812">Transmembrane</keyword>
<keyword evidence="2" id="KW-0472">Membrane</keyword>
<dbReference type="SUPFAM" id="SSF51419">
    <property type="entry name" value="PLP-binding barrel"/>
    <property type="match status" value="1"/>
</dbReference>
<dbReference type="Proteomes" id="UP000887572">
    <property type="component" value="Unplaced"/>
</dbReference>
<dbReference type="PANTHER" id="PTHR11482:SF56">
    <property type="entry name" value="ANTIZYME INHIBITOR 1"/>
    <property type="match status" value="1"/>
</dbReference>
<dbReference type="InterPro" id="IPR000183">
    <property type="entry name" value="Orn/DAP/Arg_de-COase"/>
</dbReference>
<organism evidence="4 5">
    <name type="scientific">Globodera rostochiensis</name>
    <name type="common">Golden nematode worm</name>
    <name type="synonym">Heterodera rostochiensis</name>
    <dbReference type="NCBI Taxonomy" id="31243"/>
    <lineage>
        <taxon>Eukaryota</taxon>
        <taxon>Metazoa</taxon>
        <taxon>Ecdysozoa</taxon>
        <taxon>Nematoda</taxon>
        <taxon>Chromadorea</taxon>
        <taxon>Rhabditida</taxon>
        <taxon>Tylenchina</taxon>
        <taxon>Tylenchomorpha</taxon>
        <taxon>Tylenchoidea</taxon>
        <taxon>Heteroderidae</taxon>
        <taxon>Heteroderinae</taxon>
        <taxon>Globodera</taxon>
    </lineage>
</organism>
<evidence type="ECO:0000259" key="3">
    <source>
        <dbReference type="Pfam" id="PF02784"/>
    </source>
</evidence>
<evidence type="ECO:0000313" key="5">
    <source>
        <dbReference type="WBParaSite" id="Gr19_v10_g16525.t1"/>
    </source>
</evidence>
<proteinExistence type="predicted"/>
<dbReference type="PRINTS" id="PR01182">
    <property type="entry name" value="ORNDCRBXLASE"/>
</dbReference>
<feature type="transmembrane region" description="Helical" evidence="2">
    <location>
        <begin position="153"/>
        <end position="175"/>
    </location>
</feature>
<dbReference type="AlphaFoldDB" id="A0A914HFL9"/>
<sequence>MGGVCSANAFFSSASAAGPNADVPEAAEREKRIARMADNILNQNREREKRRAEGIMHDEEILEGRIVKFNYVSEFIEQRQDVSFHKRMRRAMVVIALLGAAAFAWVKQIKSKLMRQNVLQQKRQLIDSSSNDCANIELRKNSTNRKHNLSTNLYWLPFLFTFFESVFASGIGRLWTSPFTLSSFDILRLTLLKSHSSLGSRPKRDYLTSIHRDFAKLLRFLSTTFPLCQPTDFAFEAALFFPINSPKFVPSSPPKAFSSSVRLSFLFCNTRLALRATAFEFSPLHFFPFNQHICVRPIVSMTKAGIVRRPSYCTHRLREGAVTVFEDSECCQAEFAAQIADGKSLKGDQQPFFVMDIGRVVELLELWVKYLPRVQPYYALKCNADPMLLRLMAAHPSVGFSCTNSGEMLNALHYVPAERVCCSFPCWTRSSLRQADECGVGLLCFESERDLDRILTNHPSAKLLLSVRFDSDSDNANALFGVPLAEAAERLKLCAELGLDCVGISLSIDPANWLPSSSTPLSSVCAFVIEWSARLFLLGIRMGLRMNVLNIGDESFMCSSSVEDWSFAEFTEFCAELNRSLDVHFPLDGIGHGLHIMATPGQLFASTPFSLVTNVIDKRCTDASFVTNNDLDAGNDAFLYQTNESYYGTFGCRMMLNNEPRCAPLFDDNVDSEQRVYYGTMFGLTGFDNPDTDIVQSVCHFRQLDIGDWLFWSNIGAYAFGNRGSLDDDDDAFGTFQTPPIFYFVSRANWESVCRKLDIVSYPEQHHHVHGGPFASAAEDSDSDGSVGEPMLHSDTEETDGCGAEEDEFWPVGWPVKFND</sequence>
<dbReference type="SUPFAM" id="SSF50621">
    <property type="entry name" value="Alanine racemase C-terminal domain-like"/>
    <property type="match status" value="1"/>
</dbReference>
<dbReference type="GO" id="GO:0006596">
    <property type="term" value="P:polyamine biosynthetic process"/>
    <property type="evidence" value="ECO:0007669"/>
    <property type="project" value="InterPro"/>
</dbReference>
<evidence type="ECO:0000256" key="2">
    <source>
        <dbReference type="SAM" id="Phobius"/>
    </source>
</evidence>
<evidence type="ECO:0000256" key="1">
    <source>
        <dbReference type="SAM" id="MobiDB-lite"/>
    </source>
</evidence>
<dbReference type="Pfam" id="PF02784">
    <property type="entry name" value="Orn_Arg_deC_N"/>
    <property type="match status" value="1"/>
</dbReference>
<dbReference type="WBParaSite" id="Gr19_v10_g16525.t1">
    <property type="protein sequence ID" value="Gr19_v10_g16525.t1"/>
    <property type="gene ID" value="Gr19_v10_g16525"/>
</dbReference>
<evidence type="ECO:0000313" key="4">
    <source>
        <dbReference type="Proteomes" id="UP000887572"/>
    </source>
</evidence>
<feature type="region of interest" description="Disordered" evidence="1">
    <location>
        <begin position="771"/>
        <end position="807"/>
    </location>
</feature>